<dbReference type="InterPro" id="IPR003789">
    <property type="entry name" value="Asn/Gln_tRNA_amidoTrase-B-like"/>
</dbReference>
<sequence length="142" mass="15669">MISVDKIRTDLNQAVKAKDADKVSTLRMLLAALHNAEIEKKGGLESQDVLRVLKQEAKKRQESIEAYRKGGRPELADKETSELKIIKAYLPQEMGEEEIRQAVKAVLAEAKGDFGQAMKLAMVRLAGKADGAVVARIVKQEL</sequence>
<dbReference type="EMBL" id="LCNT01000003">
    <property type="protein sequence ID" value="KKU61435.1"/>
    <property type="molecule type" value="Genomic_DNA"/>
</dbReference>
<dbReference type="GO" id="GO:0016884">
    <property type="term" value="F:carbon-nitrogen ligase activity, with glutamine as amido-N-donor"/>
    <property type="evidence" value="ECO:0007669"/>
    <property type="project" value="InterPro"/>
</dbReference>
<proteinExistence type="predicted"/>
<dbReference type="Pfam" id="PF09424">
    <property type="entry name" value="YqeY"/>
    <property type="match status" value="1"/>
</dbReference>
<evidence type="ECO:0000313" key="1">
    <source>
        <dbReference type="EMBL" id="KKU61435.1"/>
    </source>
</evidence>
<comment type="caution">
    <text evidence="1">The sequence shown here is derived from an EMBL/GenBank/DDBJ whole genome shotgun (WGS) entry which is preliminary data.</text>
</comment>
<evidence type="ECO:0000313" key="2">
    <source>
        <dbReference type="Proteomes" id="UP000033860"/>
    </source>
</evidence>
<dbReference type="SUPFAM" id="SSF89095">
    <property type="entry name" value="GatB/YqeY motif"/>
    <property type="match status" value="1"/>
</dbReference>
<reference evidence="1 2" key="1">
    <citation type="journal article" date="2015" name="Nature">
        <title>rRNA introns, odd ribosomes, and small enigmatic genomes across a large radiation of phyla.</title>
        <authorList>
            <person name="Brown C.T."/>
            <person name="Hug L.A."/>
            <person name="Thomas B.C."/>
            <person name="Sharon I."/>
            <person name="Castelle C.J."/>
            <person name="Singh A."/>
            <person name="Wilkins M.J."/>
            <person name="Williams K.H."/>
            <person name="Banfield J.F."/>
        </authorList>
    </citation>
    <scope>NUCLEOTIDE SEQUENCE [LARGE SCALE GENOMIC DNA]</scope>
</reference>
<dbReference type="PANTHER" id="PTHR28055">
    <property type="entry name" value="ALTERED INHERITANCE OF MITOCHONDRIA PROTEIN 41, MITOCHONDRIAL"/>
    <property type="match status" value="1"/>
</dbReference>
<protein>
    <submittedName>
        <fullName evidence="1">GatB/YqeY domain-containing protein</fullName>
    </submittedName>
</protein>
<dbReference type="InterPro" id="IPR023168">
    <property type="entry name" value="GatB_Yqey_C_2"/>
</dbReference>
<accession>A0A0G1UUP0</accession>
<organism evidence="1 2">
    <name type="scientific">Candidatus Beckwithbacteria bacterium GW2011_GWB1_47_15</name>
    <dbReference type="NCBI Taxonomy" id="1618371"/>
    <lineage>
        <taxon>Bacteria</taxon>
        <taxon>Candidatus Beckwithiibacteriota</taxon>
    </lineage>
</organism>
<dbReference type="Gene3D" id="1.10.1510.10">
    <property type="entry name" value="Uncharacterised protein YqeY/AIM41 PF09424, N-terminal domain"/>
    <property type="match status" value="1"/>
</dbReference>
<dbReference type="PANTHER" id="PTHR28055:SF1">
    <property type="entry name" value="ALTERED INHERITANCE OF MITOCHONDRIA PROTEIN 41, MITOCHONDRIAL"/>
    <property type="match status" value="1"/>
</dbReference>
<name>A0A0G1UUP0_9BACT</name>
<dbReference type="Gene3D" id="1.10.10.410">
    <property type="match status" value="1"/>
</dbReference>
<dbReference type="InterPro" id="IPR042184">
    <property type="entry name" value="YqeY/Aim41_N"/>
</dbReference>
<dbReference type="Proteomes" id="UP000033860">
    <property type="component" value="Unassembled WGS sequence"/>
</dbReference>
<dbReference type="AlphaFoldDB" id="A0A0G1UUP0"/>
<dbReference type="InterPro" id="IPR019004">
    <property type="entry name" value="YqeY/Aim41"/>
</dbReference>
<gene>
    <name evidence="1" type="ORF">UX85_C0003G0094</name>
</gene>